<dbReference type="RefSeq" id="WP_106930663.1">
    <property type="nucleotide sequence ID" value="NZ_PYFT01000001.1"/>
</dbReference>
<evidence type="ECO:0008006" key="4">
    <source>
        <dbReference type="Google" id="ProtNLM"/>
    </source>
</evidence>
<evidence type="ECO:0000256" key="1">
    <source>
        <dbReference type="SAM" id="SignalP"/>
    </source>
</evidence>
<feature type="chain" id="PRO_5015761214" description="DUF481 domain-containing protein" evidence="1">
    <location>
        <begin position="24"/>
        <end position="317"/>
    </location>
</feature>
<dbReference type="OrthoDB" id="9828785at2"/>
<organism evidence="2 3">
    <name type="scientific">Adhaeribacter arboris</name>
    <dbReference type="NCBI Taxonomy" id="2072846"/>
    <lineage>
        <taxon>Bacteria</taxon>
        <taxon>Pseudomonadati</taxon>
        <taxon>Bacteroidota</taxon>
        <taxon>Cytophagia</taxon>
        <taxon>Cytophagales</taxon>
        <taxon>Hymenobacteraceae</taxon>
        <taxon>Adhaeribacter</taxon>
    </lineage>
</organism>
<accession>A0A2T2YGT2</accession>
<proteinExistence type="predicted"/>
<dbReference type="EMBL" id="PYFT01000001">
    <property type="protein sequence ID" value="PSR54727.1"/>
    <property type="molecule type" value="Genomic_DNA"/>
</dbReference>
<evidence type="ECO:0000313" key="3">
    <source>
        <dbReference type="Proteomes" id="UP000240357"/>
    </source>
</evidence>
<protein>
    <recommendedName>
        <fullName evidence="4">DUF481 domain-containing protein</fullName>
    </recommendedName>
</protein>
<feature type="signal peptide" evidence="1">
    <location>
        <begin position="1"/>
        <end position="23"/>
    </location>
</feature>
<name>A0A2T2YGT2_9BACT</name>
<comment type="caution">
    <text evidence="2">The sequence shown here is derived from an EMBL/GenBank/DDBJ whole genome shotgun (WGS) entry which is preliminary data.</text>
</comment>
<gene>
    <name evidence="2" type="ORF">AHMF7605_15035</name>
</gene>
<evidence type="ECO:0000313" key="2">
    <source>
        <dbReference type="EMBL" id="PSR54727.1"/>
    </source>
</evidence>
<dbReference type="Proteomes" id="UP000240357">
    <property type="component" value="Unassembled WGS sequence"/>
</dbReference>
<keyword evidence="1" id="KW-0732">Signal</keyword>
<dbReference type="AlphaFoldDB" id="A0A2T2YGT2"/>
<reference evidence="2 3" key="1">
    <citation type="submission" date="2018-03" db="EMBL/GenBank/DDBJ databases">
        <title>Adhaeribacter sp. HMF7605 Genome sequencing and assembly.</title>
        <authorList>
            <person name="Kang H."/>
            <person name="Kang J."/>
            <person name="Cha I."/>
            <person name="Kim H."/>
            <person name="Joh K."/>
        </authorList>
    </citation>
    <scope>NUCLEOTIDE SEQUENCE [LARGE SCALE GENOMIC DNA]</scope>
    <source>
        <strain evidence="2 3">HMF7605</strain>
    </source>
</reference>
<sequence>MNTIYKLTFLLSFLAFFTTRTKAQFAFENYRLNMEKDTTNRKDGITEIYFVGTGDIQLAYNNDKNSKGIAANTGLGVLFWRIWKTGLELQLDAKVNVASTVDTISALMQNNIITDNRLFGRYVLVPAGSGQATTINSLWYFDRGTISTAKWDSLSTREKIKFHIDGIEVSASASNQIWAAYTKDSTGIERTSKSTNVSVLYLRTGLFHEFVPQELRRQKGYSIRFGTNLILRSIQGDIGRHTTEVEQLRKQFLLSKSTVHMGGELLLALRLKNIRAEASLPIIYARKNQSIPGLTGAQFVTSISFVGGFPLNISSSR</sequence>
<keyword evidence="3" id="KW-1185">Reference proteome</keyword>